<protein>
    <submittedName>
        <fullName evidence="1">Uncharacterized protein</fullName>
    </submittedName>
</protein>
<dbReference type="Proteomes" id="UP000235659">
    <property type="component" value="Unassembled WGS sequence"/>
</dbReference>
<dbReference type="Proteomes" id="UP000494205">
    <property type="component" value="Unassembled WGS sequence"/>
</dbReference>
<proteinExistence type="predicted"/>
<keyword evidence="3" id="KW-1185">Reference proteome</keyword>
<accession>A0A2N7WGK6</accession>
<sequence>MNPREPRAIGGYFELELAPSAATLHAGSLRFQSSRAAFLALLRSMRPTAVWMPWYICDAMLEPLRMSGTPIKRYGLDSTLRPQPVELARDEWFVYVNYFGLCGHQVSDVLSRFPRERVVIDNAQALFAQPTDCLATLYSPRKFLGVPDGGYLVTQQQIEMPTAIDDASLLRCNHLLTRLAKDAEAGYIDYAAAEESLKHQEPLRMSALTRRLLAGIDYEAVRARRVANFAFLHETLQRYNSFKFPYDPEAVPLCYPYFGAPSGLREELQAERVYTPTYWPDVASATGVPAFERDLPGSALFLPCDQRLSREDLFPIARRLLSRVA</sequence>
<dbReference type="InterPro" id="IPR015424">
    <property type="entry name" value="PyrdxlP-dep_Trfase"/>
</dbReference>
<gene>
    <name evidence="2" type="ORF">C0Z16_22420</name>
    <name evidence="1" type="ORF">LMG27174_04385</name>
</gene>
<evidence type="ECO:0000313" key="3">
    <source>
        <dbReference type="Proteomes" id="UP000235659"/>
    </source>
</evidence>
<evidence type="ECO:0000313" key="2">
    <source>
        <dbReference type="EMBL" id="PMS28609.1"/>
    </source>
</evidence>
<organism evidence="1 4">
    <name type="scientific">Paraburkholderia rhynchosiae</name>
    <dbReference type="NCBI Taxonomy" id="487049"/>
    <lineage>
        <taxon>Bacteria</taxon>
        <taxon>Pseudomonadati</taxon>
        <taxon>Pseudomonadota</taxon>
        <taxon>Betaproteobacteria</taxon>
        <taxon>Burkholderiales</taxon>
        <taxon>Burkholderiaceae</taxon>
        <taxon>Paraburkholderia</taxon>
    </lineage>
</organism>
<reference evidence="2 3" key="1">
    <citation type="submission" date="2018-01" db="EMBL/GenBank/DDBJ databases">
        <title>Whole genome analyses suggest that Burkholderia sensu lato contains two further novel genera in the rhizoxinica-symbiotica group Mycetohabitans gen. nov., and Trinickia gen. nov.: implications for the evolution of diazotrophy and nodulation in the Burkholderiaceae.</title>
        <authorList>
            <person name="Estrada-de los Santos P."/>
            <person name="Palmer M."/>
            <person name="Chavez-Ramirez B."/>
            <person name="Beukes C."/>
            <person name="Steenkamp E.T."/>
            <person name="Hirsch A.M."/>
            <person name="Manyaka P."/>
            <person name="Maluk M."/>
            <person name="Lafos M."/>
            <person name="Crook M."/>
            <person name="Gross E."/>
            <person name="Simon M.F."/>
            <person name="Bueno dos Reis Junior F."/>
            <person name="Poole P.S."/>
            <person name="Venter S.N."/>
            <person name="James E.K."/>
        </authorList>
    </citation>
    <scope>NUCLEOTIDE SEQUENCE [LARGE SCALE GENOMIC DNA]</scope>
    <source>
        <strain evidence="2 3">WSM 3937</strain>
    </source>
</reference>
<dbReference type="AlphaFoldDB" id="A0A2N7WGK6"/>
<name>A0A2N7WGK6_9BURK</name>
<dbReference type="SUPFAM" id="SSF53383">
    <property type="entry name" value="PLP-dependent transferases"/>
    <property type="match status" value="1"/>
</dbReference>
<evidence type="ECO:0000313" key="1">
    <source>
        <dbReference type="EMBL" id="CAB3713466.1"/>
    </source>
</evidence>
<reference evidence="1 4" key="2">
    <citation type="submission" date="2020-04" db="EMBL/GenBank/DDBJ databases">
        <authorList>
            <person name="De Canck E."/>
        </authorList>
    </citation>
    <scope>NUCLEOTIDE SEQUENCE [LARGE SCALE GENOMIC DNA]</scope>
    <source>
        <strain evidence="1 4">LMG 27174</strain>
    </source>
</reference>
<dbReference type="EMBL" id="PNXY01000017">
    <property type="protein sequence ID" value="PMS28609.1"/>
    <property type="molecule type" value="Genomic_DNA"/>
</dbReference>
<evidence type="ECO:0000313" key="4">
    <source>
        <dbReference type="Proteomes" id="UP000494205"/>
    </source>
</evidence>
<dbReference type="EMBL" id="CADIJZ010000016">
    <property type="protein sequence ID" value="CAB3713466.1"/>
    <property type="molecule type" value="Genomic_DNA"/>
</dbReference>
<dbReference type="OrthoDB" id="8955051at2"/>